<proteinExistence type="predicted"/>
<dbReference type="AlphaFoldDB" id="A0A5B7FYJ5"/>
<accession>A0A5B7FYJ5</accession>
<gene>
    <name evidence="1" type="ORF">E2C01_045504</name>
</gene>
<sequence length="60" mass="6039">MTPNHLTQDDHFGAISLAGGSAGPLAAYVRTNWSGPSLATLLAGAALTSSEGQSRSQSPL</sequence>
<keyword evidence="2" id="KW-1185">Reference proteome</keyword>
<protein>
    <submittedName>
        <fullName evidence="1">Uncharacterized protein</fullName>
    </submittedName>
</protein>
<dbReference type="EMBL" id="VSRR010010319">
    <property type="protein sequence ID" value="MPC51652.1"/>
    <property type="molecule type" value="Genomic_DNA"/>
</dbReference>
<name>A0A5B7FYJ5_PORTR</name>
<organism evidence="1 2">
    <name type="scientific">Portunus trituberculatus</name>
    <name type="common">Swimming crab</name>
    <name type="synonym">Neptunus trituberculatus</name>
    <dbReference type="NCBI Taxonomy" id="210409"/>
    <lineage>
        <taxon>Eukaryota</taxon>
        <taxon>Metazoa</taxon>
        <taxon>Ecdysozoa</taxon>
        <taxon>Arthropoda</taxon>
        <taxon>Crustacea</taxon>
        <taxon>Multicrustacea</taxon>
        <taxon>Malacostraca</taxon>
        <taxon>Eumalacostraca</taxon>
        <taxon>Eucarida</taxon>
        <taxon>Decapoda</taxon>
        <taxon>Pleocyemata</taxon>
        <taxon>Brachyura</taxon>
        <taxon>Eubrachyura</taxon>
        <taxon>Portunoidea</taxon>
        <taxon>Portunidae</taxon>
        <taxon>Portuninae</taxon>
        <taxon>Portunus</taxon>
    </lineage>
</organism>
<comment type="caution">
    <text evidence="1">The sequence shown here is derived from an EMBL/GenBank/DDBJ whole genome shotgun (WGS) entry which is preliminary data.</text>
</comment>
<evidence type="ECO:0000313" key="1">
    <source>
        <dbReference type="EMBL" id="MPC51652.1"/>
    </source>
</evidence>
<reference evidence="1 2" key="1">
    <citation type="submission" date="2019-05" db="EMBL/GenBank/DDBJ databases">
        <title>Another draft genome of Portunus trituberculatus and its Hox gene families provides insights of decapod evolution.</title>
        <authorList>
            <person name="Jeong J.-H."/>
            <person name="Song I."/>
            <person name="Kim S."/>
            <person name="Choi T."/>
            <person name="Kim D."/>
            <person name="Ryu S."/>
            <person name="Kim W."/>
        </authorList>
    </citation>
    <scope>NUCLEOTIDE SEQUENCE [LARGE SCALE GENOMIC DNA]</scope>
    <source>
        <tissue evidence="1">Muscle</tissue>
    </source>
</reference>
<dbReference type="Proteomes" id="UP000324222">
    <property type="component" value="Unassembled WGS sequence"/>
</dbReference>
<evidence type="ECO:0000313" key="2">
    <source>
        <dbReference type="Proteomes" id="UP000324222"/>
    </source>
</evidence>